<feature type="transmembrane region" description="Helical" evidence="1">
    <location>
        <begin position="125"/>
        <end position="144"/>
    </location>
</feature>
<reference evidence="2 3" key="1">
    <citation type="submission" date="2018-04" db="EMBL/GenBank/DDBJ databases">
        <authorList>
            <person name="Go L.Y."/>
            <person name="Mitchell J.A."/>
        </authorList>
    </citation>
    <scope>NUCLEOTIDE SEQUENCE [LARGE SCALE GENOMIC DNA]</scope>
    <source>
        <strain evidence="2">ULC066bin1</strain>
    </source>
</reference>
<keyword evidence="1" id="KW-0472">Membrane</keyword>
<proteinExistence type="predicted"/>
<dbReference type="Proteomes" id="UP000249467">
    <property type="component" value="Unassembled WGS sequence"/>
</dbReference>
<evidence type="ECO:0000256" key="1">
    <source>
        <dbReference type="SAM" id="Phobius"/>
    </source>
</evidence>
<accession>A0A2W4VVB6</accession>
<dbReference type="EMBL" id="QBML01000037">
    <property type="protein sequence ID" value="PZO36783.1"/>
    <property type="molecule type" value="Genomic_DNA"/>
</dbReference>
<evidence type="ECO:0000313" key="3">
    <source>
        <dbReference type="Proteomes" id="UP000249467"/>
    </source>
</evidence>
<feature type="transmembrane region" description="Helical" evidence="1">
    <location>
        <begin position="63"/>
        <end position="82"/>
    </location>
</feature>
<organism evidence="2 3">
    <name type="scientific">Pseudanabaena frigida</name>
    <dbReference type="NCBI Taxonomy" id="945775"/>
    <lineage>
        <taxon>Bacteria</taxon>
        <taxon>Bacillati</taxon>
        <taxon>Cyanobacteriota</taxon>
        <taxon>Cyanophyceae</taxon>
        <taxon>Pseudanabaenales</taxon>
        <taxon>Pseudanabaenaceae</taxon>
        <taxon>Pseudanabaena</taxon>
    </lineage>
</organism>
<dbReference type="AlphaFoldDB" id="A0A2W4VVB6"/>
<comment type="caution">
    <text evidence="2">The sequence shown here is derived from an EMBL/GenBank/DDBJ whole genome shotgun (WGS) entry which is preliminary data.</text>
</comment>
<gene>
    <name evidence="2" type="ORF">DCF19_20615</name>
</gene>
<evidence type="ECO:0000313" key="2">
    <source>
        <dbReference type="EMBL" id="PZO36783.1"/>
    </source>
</evidence>
<keyword evidence="1" id="KW-1133">Transmembrane helix</keyword>
<feature type="transmembrane region" description="Helical" evidence="1">
    <location>
        <begin position="94"/>
        <end position="113"/>
    </location>
</feature>
<keyword evidence="1" id="KW-0812">Transmembrane</keyword>
<protein>
    <submittedName>
        <fullName evidence="2">Uncharacterized protein</fullName>
    </submittedName>
</protein>
<reference evidence="2 3" key="2">
    <citation type="submission" date="2018-06" db="EMBL/GenBank/DDBJ databases">
        <title>Metagenomic assembly of (sub)arctic Cyanobacteria and their associated microbiome from non-axenic cultures.</title>
        <authorList>
            <person name="Baurain D."/>
        </authorList>
    </citation>
    <scope>NUCLEOTIDE SEQUENCE [LARGE SCALE GENOMIC DNA]</scope>
    <source>
        <strain evidence="2">ULC066bin1</strain>
    </source>
</reference>
<sequence>MKGKDSGNYPDRDSQQLNVRLSSGFFGGDRIEQVHIPNDRDHNSFHVERLLRRQLEIPPMPEFIAVTVVRMAISTFAVSIALEVAKNATDLTGILVLGIFTLAILVFLWVYCVRAIARQPQLTYGVVYLWLCVALGAVFGIIGGSHV</sequence>
<name>A0A2W4VVB6_9CYAN</name>